<organism evidence="1 2">
    <name type="scientific">Artemisia annua</name>
    <name type="common">Sweet wormwood</name>
    <dbReference type="NCBI Taxonomy" id="35608"/>
    <lineage>
        <taxon>Eukaryota</taxon>
        <taxon>Viridiplantae</taxon>
        <taxon>Streptophyta</taxon>
        <taxon>Embryophyta</taxon>
        <taxon>Tracheophyta</taxon>
        <taxon>Spermatophyta</taxon>
        <taxon>Magnoliopsida</taxon>
        <taxon>eudicotyledons</taxon>
        <taxon>Gunneridae</taxon>
        <taxon>Pentapetalae</taxon>
        <taxon>asterids</taxon>
        <taxon>campanulids</taxon>
        <taxon>Asterales</taxon>
        <taxon>Asteraceae</taxon>
        <taxon>Asteroideae</taxon>
        <taxon>Anthemideae</taxon>
        <taxon>Artemisiinae</taxon>
        <taxon>Artemisia</taxon>
    </lineage>
</organism>
<comment type="caution">
    <text evidence="1">The sequence shown here is derived from an EMBL/GenBank/DDBJ whole genome shotgun (WGS) entry which is preliminary data.</text>
</comment>
<dbReference type="Proteomes" id="UP000245207">
    <property type="component" value="Unassembled WGS sequence"/>
</dbReference>
<gene>
    <name evidence="1" type="ORF">CTI12_AA613160</name>
</gene>
<proteinExistence type="predicted"/>
<reference evidence="1 2" key="1">
    <citation type="journal article" date="2018" name="Mol. Plant">
        <title>The genome of Artemisia annua provides insight into the evolution of Asteraceae family and artemisinin biosynthesis.</title>
        <authorList>
            <person name="Shen Q."/>
            <person name="Zhang L."/>
            <person name="Liao Z."/>
            <person name="Wang S."/>
            <person name="Yan T."/>
            <person name="Shi P."/>
            <person name="Liu M."/>
            <person name="Fu X."/>
            <person name="Pan Q."/>
            <person name="Wang Y."/>
            <person name="Lv Z."/>
            <person name="Lu X."/>
            <person name="Zhang F."/>
            <person name="Jiang W."/>
            <person name="Ma Y."/>
            <person name="Chen M."/>
            <person name="Hao X."/>
            <person name="Li L."/>
            <person name="Tang Y."/>
            <person name="Lv G."/>
            <person name="Zhou Y."/>
            <person name="Sun X."/>
            <person name="Brodelius P.E."/>
            <person name="Rose J.K.C."/>
            <person name="Tang K."/>
        </authorList>
    </citation>
    <scope>NUCLEOTIDE SEQUENCE [LARGE SCALE GENOMIC DNA]</scope>
    <source>
        <strain evidence="2">cv. Huhao1</strain>
        <tissue evidence="1">Leaf</tissue>
    </source>
</reference>
<evidence type="ECO:0000313" key="2">
    <source>
        <dbReference type="Proteomes" id="UP000245207"/>
    </source>
</evidence>
<dbReference type="STRING" id="35608.A0A2U1KB75"/>
<evidence type="ECO:0000313" key="1">
    <source>
        <dbReference type="EMBL" id="PWA33995.1"/>
    </source>
</evidence>
<dbReference type="OrthoDB" id="2016903at2759"/>
<dbReference type="EMBL" id="PKPP01024316">
    <property type="protein sequence ID" value="PWA33995.1"/>
    <property type="molecule type" value="Genomic_DNA"/>
</dbReference>
<protein>
    <submittedName>
        <fullName evidence="1">Galactose mutarotase-like domain-containing protein</fullName>
    </submittedName>
</protein>
<sequence length="95" mass="11215">MQFFSPLSRVKEEEDGVLELEPIHNNERSKELAVQGKYYLRIQLVGEGSKWRRSYGREIYYPLLLAFTEQQARKYSGDMKGRNNVGNPKEVEFRD</sequence>
<keyword evidence="2" id="KW-1185">Reference proteome</keyword>
<name>A0A2U1KB75_ARTAN</name>
<dbReference type="AlphaFoldDB" id="A0A2U1KB75"/>
<accession>A0A2U1KB75</accession>